<name>A0A6N2QUZ3_9FIRM</name>
<accession>A0A6N2QUZ3</accession>
<protein>
    <recommendedName>
        <fullName evidence="2">DUF4317 family protein</fullName>
    </recommendedName>
</protein>
<gene>
    <name evidence="1" type="ORF">BGLFYP119_00290</name>
</gene>
<dbReference type="EMBL" id="CACRST010000005">
    <property type="protein sequence ID" value="VYS72352.1"/>
    <property type="molecule type" value="Genomic_DNA"/>
</dbReference>
<dbReference type="AlphaFoldDB" id="A0A6N2QUZ3"/>
<organism evidence="1">
    <name type="scientific">Blautia glucerasea</name>
    <dbReference type="NCBI Taxonomy" id="536633"/>
    <lineage>
        <taxon>Bacteria</taxon>
        <taxon>Bacillati</taxon>
        <taxon>Bacillota</taxon>
        <taxon>Clostridia</taxon>
        <taxon>Lachnospirales</taxon>
        <taxon>Lachnospiraceae</taxon>
        <taxon>Blautia</taxon>
    </lineage>
</organism>
<sequence length="210" mass="24125">MLKINREELLELTRRMTVSRNAMTRIAGGYIDKDGFIDGTFNTNFLNLSAKEKTRNLSLAKKIPFADTNKNLKRYVFNGIDSASIRQLLMGLKTCGLKNDALLDTFYELVSEQYCCSYDYAVFFFHSTYDIPIKGADKESLWDSEEVYEYLICALCPVSGDYEPGDPEFGFIFPAFCDRTEDPDYIDIYEKNPDRPHITLYNILGVNADR</sequence>
<reference evidence="1" key="1">
    <citation type="submission" date="2019-11" db="EMBL/GenBank/DDBJ databases">
        <authorList>
            <person name="Feng L."/>
        </authorList>
    </citation>
    <scope>NUCLEOTIDE SEQUENCE</scope>
    <source>
        <strain evidence="1">BgluceraseaLFYP119</strain>
    </source>
</reference>
<dbReference type="InterPro" id="IPR025466">
    <property type="entry name" value="DUF4317"/>
</dbReference>
<proteinExistence type="predicted"/>
<evidence type="ECO:0008006" key="2">
    <source>
        <dbReference type="Google" id="ProtNLM"/>
    </source>
</evidence>
<dbReference type="Pfam" id="PF14199">
    <property type="entry name" value="DUF4317"/>
    <property type="match status" value="1"/>
</dbReference>
<evidence type="ECO:0000313" key="1">
    <source>
        <dbReference type="EMBL" id="VYS72352.1"/>
    </source>
</evidence>
<dbReference type="RefSeq" id="WP_156352256.1">
    <property type="nucleotide sequence ID" value="NZ_CACRST010000005.1"/>
</dbReference>